<evidence type="ECO:0000313" key="13">
    <source>
        <dbReference type="Proteomes" id="UP000294813"/>
    </source>
</evidence>
<keyword evidence="13" id="KW-1185">Reference proteome</keyword>
<dbReference type="RefSeq" id="WP_243116846.1">
    <property type="nucleotide sequence ID" value="NZ_JAOQNU010000013.1"/>
</dbReference>
<evidence type="ECO:0000256" key="5">
    <source>
        <dbReference type="ARBA" id="ARBA00022723"/>
    </source>
</evidence>
<gene>
    <name evidence="12" type="ORF">EDD73_11413</name>
</gene>
<accession>A0A4V6NRN3</accession>
<dbReference type="GO" id="GO:0005737">
    <property type="term" value="C:cytoplasm"/>
    <property type="evidence" value="ECO:0007669"/>
    <property type="project" value="UniProtKB-ARBA"/>
</dbReference>
<evidence type="ECO:0000256" key="9">
    <source>
        <dbReference type="RuleBase" id="RU004386"/>
    </source>
</evidence>
<proteinExistence type="inferred from homology"/>
<dbReference type="NCBIfam" id="NF002600">
    <property type="entry name" value="PRK02256.1"/>
    <property type="match status" value="1"/>
</dbReference>
<keyword evidence="5 9" id="KW-0479">Metal-binding</keyword>
<evidence type="ECO:0000313" key="12">
    <source>
        <dbReference type="EMBL" id="TCP63866.1"/>
    </source>
</evidence>
<dbReference type="EMBL" id="SLXT01000014">
    <property type="protein sequence ID" value="TCP63866.1"/>
    <property type="molecule type" value="Genomic_DNA"/>
</dbReference>
<dbReference type="GO" id="GO:0008237">
    <property type="term" value="F:metallopeptidase activity"/>
    <property type="evidence" value="ECO:0007669"/>
    <property type="project" value="UniProtKB-KW"/>
</dbReference>
<dbReference type="Pfam" id="PF02127">
    <property type="entry name" value="Peptidase_M18"/>
    <property type="match status" value="1"/>
</dbReference>
<comment type="cofactor">
    <cofactor evidence="1 10">
        <name>Zn(2+)</name>
        <dbReference type="ChEBI" id="CHEBI:29105"/>
    </cofactor>
</comment>
<keyword evidence="7 9" id="KW-0862">Zinc</keyword>
<reference evidence="12 13" key="1">
    <citation type="submission" date="2019-03" db="EMBL/GenBank/DDBJ databases">
        <title>Genomic Encyclopedia of Type Strains, Phase IV (KMG-IV): sequencing the most valuable type-strain genomes for metagenomic binning, comparative biology and taxonomic classification.</title>
        <authorList>
            <person name="Goeker M."/>
        </authorList>
    </citation>
    <scope>NUCLEOTIDE SEQUENCE [LARGE SCALE GENOMIC DNA]</scope>
    <source>
        <strain evidence="12 13">DSM 11170</strain>
    </source>
</reference>
<dbReference type="PANTHER" id="PTHR28570">
    <property type="entry name" value="ASPARTYL AMINOPEPTIDASE"/>
    <property type="match status" value="1"/>
</dbReference>
<dbReference type="EC" id="3.4.11.-" evidence="10"/>
<dbReference type="InterPro" id="IPR001948">
    <property type="entry name" value="Peptidase_M18"/>
</dbReference>
<comment type="caution">
    <text evidence="12">The sequence shown here is derived from an EMBL/GenBank/DDBJ whole genome shotgun (WGS) entry which is preliminary data.</text>
</comment>
<dbReference type="Proteomes" id="UP000294813">
    <property type="component" value="Unassembled WGS sequence"/>
</dbReference>
<dbReference type="SUPFAM" id="SSF101821">
    <property type="entry name" value="Aminopeptidase/glucanase lid domain"/>
    <property type="match status" value="1"/>
</dbReference>
<keyword evidence="8 9" id="KW-0482">Metalloprotease</keyword>
<dbReference type="SUPFAM" id="SSF53187">
    <property type="entry name" value="Zn-dependent exopeptidases"/>
    <property type="match status" value="1"/>
</dbReference>
<dbReference type="Gene3D" id="2.30.250.10">
    <property type="entry name" value="Aminopeptidase i, Domain 2"/>
    <property type="match status" value="1"/>
</dbReference>
<evidence type="ECO:0000256" key="3">
    <source>
        <dbReference type="ARBA" id="ARBA00022438"/>
    </source>
</evidence>
<dbReference type="AlphaFoldDB" id="A0A4V6NRN3"/>
<feature type="region of interest" description="Disordered" evidence="11">
    <location>
        <begin position="1"/>
        <end position="35"/>
    </location>
</feature>
<sequence length="508" mass="55832">MVINGWMAQDPGGDDRTDVAVAASPAKAQQREDREESPLLYKPKHVWEQIDDDQKKQAMAFAEGYKQFLTEVKTEREGVVWAVTRARSLGYVPFVPEQAGSLRPGDKVFWINRDKGVMLAHIGQRPLDDGILLVGAHLDAPRIDLKPNPLYQDEQMALFKTHYYGGIKKYQWLALPLALHGVTVRGDGVRCPVVVGEAPEDPVFMITDLLPHLAKDQMEKKLTEAVQGEGLNVLVGGLPSPHSDKKSRDDGACKLAVLEWLAARYGMKEEDFLSSEWQVVPAGPARDVGFDRAFVGGYGQDDRSCCYTAAEALFALEQVDRTAVVLLVDKEETGSDGNTGMRSRFMEHALAELVYGLQQGGALPPELAWRRCLARSRALSADVTVGLDPNFESVLDQRNAARLGYGLAIAKYTGSRGKYGTSDANAEFVGEVRQILNREKVCWQSGELGKVDQGGGGTIAQFLAVYGMEVLDCGVPLLSMHAPWELAHKADLYMAYRGYGAFMASRLP</sequence>
<evidence type="ECO:0000256" key="4">
    <source>
        <dbReference type="ARBA" id="ARBA00022670"/>
    </source>
</evidence>
<evidence type="ECO:0000256" key="10">
    <source>
        <dbReference type="RuleBase" id="RU004387"/>
    </source>
</evidence>
<evidence type="ECO:0000256" key="8">
    <source>
        <dbReference type="ARBA" id="ARBA00023049"/>
    </source>
</evidence>
<dbReference type="GO" id="GO:0008270">
    <property type="term" value="F:zinc ion binding"/>
    <property type="evidence" value="ECO:0007669"/>
    <property type="project" value="InterPro"/>
</dbReference>
<dbReference type="Gene3D" id="3.40.630.10">
    <property type="entry name" value="Zn peptidases"/>
    <property type="match status" value="1"/>
</dbReference>
<dbReference type="GO" id="GO:0004177">
    <property type="term" value="F:aminopeptidase activity"/>
    <property type="evidence" value="ECO:0007669"/>
    <property type="project" value="UniProtKB-KW"/>
</dbReference>
<evidence type="ECO:0000256" key="11">
    <source>
        <dbReference type="SAM" id="MobiDB-lite"/>
    </source>
</evidence>
<evidence type="ECO:0000256" key="6">
    <source>
        <dbReference type="ARBA" id="ARBA00022801"/>
    </source>
</evidence>
<keyword evidence="3 9" id="KW-0031">Aminopeptidase</keyword>
<name>A0A4V6NRN3_9FIRM</name>
<keyword evidence="6 9" id="KW-0378">Hydrolase</keyword>
<keyword evidence="4 9" id="KW-0645">Protease</keyword>
<organism evidence="12 13">
    <name type="scientific">Heliophilum fasciatum</name>
    <dbReference type="NCBI Taxonomy" id="35700"/>
    <lineage>
        <taxon>Bacteria</taxon>
        <taxon>Bacillati</taxon>
        <taxon>Bacillota</taxon>
        <taxon>Clostridia</taxon>
        <taxon>Eubacteriales</taxon>
        <taxon>Heliobacteriaceae</taxon>
        <taxon>Heliophilum</taxon>
    </lineage>
</organism>
<dbReference type="PRINTS" id="PR00932">
    <property type="entry name" value="AMINO1PTASE"/>
</dbReference>
<evidence type="ECO:0000256" key="1">
    <source>
        <dbReference type="ARBA" id="ARBA00001947"/>
    </source>
</evidence>
<evidence type="ECO:0000256" key="2">
    <source>
        <dbReference type="ARBA" id="ARBA00008290"/>
    </source>
</evidence>
<dbReference type="InterPro" id="IPR023358">
    <property type="entry name" value="Peptidase_M18_dom2"/>
</dbReference>
<dbReference type="GO" id="GO:0006508">
    <property type="term" value="P:proteolysis"/>
    <property type="evidence" value="ECO:0007669"/>
    <property type="project" value="UniProtKB-KW"/>
</dbReference>
<comment type="similarity">
    <text evidence="2 9">Belongs to the peptidase M18 family.</text>
</comment>
<evidence type="ECO:0000256" key="7">
    <source>
        <dbReference type="ARBA" id="ARBA00022833"/>
    </source>
</evidence>
<dbReference type="PANTHER" id="PTHR28570:SF2">
    <property type="entry name" value="M18 FAMILY AMINOPEPTIDASE 1-RELATED"/>
    <property type="match status" value="1"/>
</dbReference>
<protein>
    <recommendedName>
        <fullName evidence="10">M18 family aminopeptidase</fullName>
        <ecNumber evidence="10">3.4.11.-</ecNumber>
    </recommendedName>
</protein>